<sequence length="152" mass="17859">MEQIGLVGKKNSSTLFWIQPITVFNVLYRLTDYYEDFRNYDAKDKLIKLPGLPPLRVCLVGLNVLENVFQINSFSSNLRKMTSLQNLRKIFSKTLFQLQITITFFVERINLFCPYPQIRPPTTTTTPQKNTFKAFKSMKRQIEMLNIKENPK</sequence>
<reference evidence="1 2" key="1">
    <citation type="submission" date="2020-09" db="EMBL/GenBank/DDBJ databases">
        <title>De no assembly of potato wild relative species, Solanum commersonii.</title>
        <authorList>
            <person name="Cho K."/>
        </authorList>
    </citation>
    <scope>NUCLEOTIDE SEQUENCE [LARGE SCALE GENOMIC DNA]</scope>
    <source>
        <strain evidence="1">LZ3.2</strain>
        <tissue evidence="1">Leaf</tissue>
    </source>
</reference>
<protein>
    <submittedName>
        <fullName evidence="1">Uncharacterized protein</fullName>
    </submittedName>
</protein>
<dbReference type="Proteomes" id="UP000824120">
    <property type="component" value="Chromosome 1"/>
</dbReference>
<evidence type="ECO:0000313" key="1">
    <source>
        <dbReference type="EMBL" id="KAG5632815.1"/>
    </source>
</evidence>
<evidence type="ECO:0000313" key="2">
    <source>
        <dbReference type="Proteomes" id="UP000824120"/>
    </source>
</evidence>
<organism evidence="1 2">
    <name type="scientific">Solanum commersonii</name>
    <name type="common">Commerson's wild potato</name>
    <name type="synonym">Commerson's nightshade</name>
    <dbReference type="NCBI Taxonomy" id="4109"/>
    <lineage>
        <taxon>Eukaryota</taxon>
        <taxon>Viridiplantae</taxon>
        <taxon>Streptophyta</taxon>
        <taxon>Embryophyta</taxon>
        <taxon>Tracheophyta</taxon>
        <taxon>Spermatophyta</taxon>
        <taxon>Magnoliopsida</taxon>
        <taxon>eudicotyledons</taxon>
        <taxon>Gunneridae</taxon>
        <taxon>Pentapetalae</taxon>
        <taxon>asterids</taxon>
        <taxon>lamiids</taxon>
        <taxon>Solanales</taxon>
        <taxon>Solanaceae</taxon>
        <taxon>Solanoideae</taxon>
        <taxon>Solaneae</taxon>
        <taxon>Solanum</taxon>
    </lineage>
</organism>
<proteinExistence type="predicted"/>
<name>A0A9J6B8N9_SOLCO</name>
<accession>A0A9J6B8N9</accession>
<comment type="caution">
    <text evidence="1">The sequence shown here is derived from an EMBL/GenBank/DDBJ whole genome shotgun (WGS) entry which is preliminary data.</text>
</comment>
<keyword evidence="2" id="KW-1185">Reference proteome</keyword>
<dbReference type="AlphaFoldDB" id="A0A9J6B8N9"/>
<feature type="non-terminal residue" evidence="1">
    <location>
        <position position="152"/>
    </location>
</feature>
<gene>
    <name evidence="1" type="ORF">H5410_004532</name>
</gene>
<dbReference type="EMBL" id="JACXVP010000001">
    <property type="protein sequence ID" value="KAG5632815.1"/>
    <property type="molecule type" value="Genomic_DNA"/>
</dbReference>